<gene>
    <name evidence="1" type="ORF">BDN72DRAFT_846605</name>
</gene>
<proteinExistence type="predicted"/>
<reference evidence="1 2" key="1">
    <citation type="journal article" date="2019" name="Nat. Ecol. Evol.">
        <title>Megaphylogeny resolves global patterns of mushroom evolution.</title>
        <authorList>
            <person name="Varga T."/>
            <person name="Krizsan K."/>
            <person name="Foldi C."/>
            <person name="Dima B."/>
            <person name="Sanchez-Garcia M."/>
            <person name="Sanchez-Ramirez S."/>
            <person name="Szollosi G.J."/>
            <person name="Szarkandi J.G."/>
            <person name="Papp V."/>
            <person name="Albert L."/>
            <person name="Andreopoulos W."/>
            <person name="Angelini C."/>
            <person name="Antonin V."/>
            <person name="Barry K.W."/>
            <person name="Bougher N.L."/>
            <person name="Buchanan P."/>
            <person name="Buyck B."/>
            <person name="Bense V."/>
            <person name="Catcheside P."/>
            <person name="Chovatia M."/>
            <person name="Cooper J."/>
            <person name="Damon W."/>
            <person name="Desjardin D."/>
            <person name="Finy P."/>
            <person name="Geml J."/>
            <person name="Haridas S."/>
            <person name="Hughes K."/>
            <person name="Justo A."/>
            <person name="Karasinski D."/>
            <person name="Kautmanova I."/>
            <person name="Kiss B."/>
            <person name="Kocsube S."/>
            <person name="Kotiranta H."/>
            <person name="LaButti K.M."/>
            <person name="Lechner B.E."/>
            <person name="Liimatainen K."/>
            <person name="Lipzen A."/>
            <person name="Lukacs Z."/>
            <person name="Mihaltcheva S."/>
            <person name="Morgado L.N."/>
            <person name="Niskanen T."/>
            <person name="Noordeloos M.E."/>
            <person name="Ohm R.A."/>
            <person name="Ortiz-Santana B."/>
            <person name="Ovrebo C."/>
            <person name="Racz N."/>
            <person name="Riley R."/>
            <person name="Savchenko A."/>
            <person name="Shiryaev A."/>
            <person name="Soop K."/>
            <person name="Spirin V."/>
            <person name="Szebenyi C."/>
            <person name="Tomsovsky M."/>
            <person name="Tulloss R.E."/>
            <person name="Uehling J."/>
            <person name="Grigoriev I.V."/>
            <person name="Vagvolgyi C."/>
            <person name="Papp T."/>
            <person name="Martin F.M."/>
            <person name="Miettinen O."/>
            <person name="Hibbett D.S."/>
            <person name="Nagy L.G."/>
        </authorList>
    </citation>
    <scope>NUCLEOTIDE SEQUENCE [LARGE SCALE GENOMIC DNA]</scope>
    <source>
        <strain evidence="1 2">NL-1719</strain>
    </source>
</reference>
<protein>
    <submittedName>
        <fullName evidence="1">Uncharacterized protein</fullName>
    </submittedName>
</protein>
<dbReference type="EMBL" id="ML208474">
    <property type="protein sequence ID" value="TFK64445.1"/>
    <property type="molecule type" value="Genomic_DNA"/>
</dbReference>
<name>A0ACD3AG85_9AGAR</name>
<accession>A0ACD3AG85</accession>
<keyword evidence="2" id="KW-1185">Reference proteome</keyword>
<evidence type="ECO:0000313" key="2">
    <source>
        <dbReference type="Proteomes" id="UP000308600"/>
    </source>
</evidence>
<evidence type="ECO:0000313" key="1">
    <source>
        <dbReference type="EMBL" id="TFK64445.1"/>
    </source>
</evidence>
<dbReference type="Proteomes" id="UP000308600">
    <property type="component" value="Unassembled WGS sequence"/>
</dbReference>
<organism evidence="1 2">
    <name type="scientific">Pluteus cervinus</name>
    <dbReference type="NCBI Taxonomy" id="181527"/>
    <lineage>
        <taxon>Eukaryota</taxon>
        <taxon>Fungi</taxon>
        <taxon>Dikarya</taxon>
        <taxon>Basidiomycota</taxon>
        <taxon>Agaricomycotina</taxon>
        <taxon>Agaricomycetes</taxon>
        <taxon>Agaricomycetidae</taxon>
        <taxon>Agaricales</taxon>
        <taxon>Pluteineae</taxon>
        <taxon>Pluteaceae</taxon>
        <taxon>Pluteus</taxon>
    </lineage>
</organism>
<sequence length="260" mass="30127">MEELQAHYDEVGKYLSGTALDSLQVQEHDLVMRRIASCTMTELLETTEDLCHEIERRKQLKTISDFSRYSLIRPDLPADRNLGRQRLSALPMTWFKTFCNEIHIELTRRFPELNDERRRYLNLTAIIVDFPFPVPNSPSESNGDVECASRFDRLSQFILGYETTPDDAARRGRLAAMGTFQFDELTIDVLDEITRREMGLRDATHLQAESAMHPRRNQARMDLSQLTEARLKALASDVQSEIYRRYLTSEDLVQELVTPP</sequence>